<dbReference type="KEGG" id="ppsc:EHS13_22620"/>
<dbReference type="RefSeq" id="WP_155702584.1">
    <property type="nucleotide sequence ID" value="NZ_CP034235.1"/>
</dbReference>
<evidence type="ECO:0000313" key="10">
    <source>
        <dbReference type="Proteomes" id="UP000426246"/>
    </source>
</evidence>
<reference evidence="10" key="1">
    <citation type="submission" date="2018-11" db="EMBL/GenBank/DDBJ databases">
        <title>Complete genome sequence of Paenibacillus sp. ML311-T8.</title>
        <authorList>
            <person name="Nam Y.-D."/>
            <person name="Kang J."/>
            <person name="Chung W.-H."/>
            <person name="Park Y.S."/>
        </authorList>
    </citation>
    <scope>NUCLEOTIDE SEQUENCE [LARGE SCALE GENOMIC DNA]</scope>
    <source>
        <strain evidence="10">ML311-T8</strain>
    </source>
</reference>
<dbReference type="InterPro" id="IPR000834">
    <property type="entry name" value="Peptidase_M14"/>
</dbReference>
<dbReference type="PANTHER" id="PTHR11705:SF143">
    <property type="entry name" value="SLL0236 PROTEIN"/>
    <property type="match status" value="1"/>
</dbReference>
<dbReference type="EMBL" id="CP034235">
    <property type="protein sequence ID" value="QGQ97479.1"/>
    <property type="molecule type" value="Genomic_DNA"/>
</dbReference>
<keyword evidence="5" id="KW-0862">Zinc</keyword>
<name>A0A6B8RN60_9BACL</name>
<keyword evidence="10" id="KW-1185">Reference proteome</keyword>
<keyword evidence="6" id="KW-0482">Metalloprotease</keyword>
<accession>A0A6B8RN60</accession>
<sequence length="293" mass="33605">MNNSYSYHDLCNELQLMKLPNPYLSYEVIGYSVMGKEIMALRLGQGKRKIHYNAAIHANEWITAVLLIKFINDCVRCLEEEDYIWQGVHIHQLLQEITIWFVPLLNPDGVELVLDGIGAEHEFKQQLLAWNNNSVDFTGWKANIHGVDLNDQFPAYWEEERVRRQQSKPGPMNYSGIAPLSEPEARAIANFTLKHAFDLVLSLHTQGEEIYWNYRGFEPEKAEGLADKLASVSGYCAVYLTDSDAGYKDWFIQQFRRPGFTIEAGYGINPLPIEQLDQIYEKVSKILLLGLTC</sequence>
<evidence type="ECO:0000256" key="3">
    <source>
        <dbReference type="ARBA" id="ARBA00022670"/>
    </source>
</evidence>
<dbReference type="PROSITE" id="PS52035">
    <property type="entry name" value="PEPTIDASE_M14"/>
    <property type="match status" value="1"/>
</dbReference>
<dbReference type="GO" id="GO:0005615">
    <property type="term" value="C:extracellular space"/>
    <property type="evidence" value="ECO:0007669"/>
    <property type="project" value="TreeGrafter"/>
</dbReference>
<dbReference type="InterPro" id="IPR034274">
    <property type="entry name" value="ENP1_M14_CPD"/>
</dbReference>
<evidence type="ECO:0000256" key="4">
    <source>
        <dbReference type="ARBA" id="ARBA00022801"/>
    </source>
</evidence>
<dbReference type="OrthoDB" id="9802862at2"/>
<comment type="similarity">
    <text evidence="2 7">Belongs to the peptidase M14 family.</text>
</comment>
<feature type="domain" description="Peptidase M14" evidence="8">
    <location>
        <begin position="3"/>
        <end position="291"/>
    </location>
</feature>
<evidence type="ECO:0000256" key="1">
    <source>
        <dbReference type="ARBA" id="ARBA00001947"/>
    </source>
</evidence>
<evidence type="ECO:0000313" key="9">
    <source>
        <dbReference type="EMBL" id="QGQ97479.1"/>
    </source>
</evidence>
<dbReference type="Proteomes" id="UP000426246">
    <property type="component" value="Chromosome"/>
</dbReference>
<gene>
    <name evidence="9" type="ORF">EHS13_22620</name>
</gene>
<dbReference type="Gene3D" id="3.40.630.10">
    <property type="entry name" value="Zn peptidases"/>
    <property type="match status" value="1"/>
</dbReference>
<dbReference type="SUPFAM" id="SSF53187">
    <property type="entry name" value="Zn-dependent exopeptidases"/>
    <property type="match status" value="1"/>
</dbReference>
<evidence type="ECO:0000259" key="8">
    <source>
        <dbReference type="PROSITE" id="PS52035"/>
    </source>
</evidence>
<dbReference type="PRINTS" id="PR00765">
    <property type="entry name" value="CRBOXYPTASEA"/>
</dbReference>
<evidence type="ECO:0000256" key="6">
    <source>
        <dbReference type="ARBA" id="ARBA00023049"/>
    </source>
</evidence>
<dbReference type="SMART" id="SM00631">
    <property type="entry name" value="Zn_pept"/>
    <property type="match status" value="1"/>
</dbReference>
<dbReference type="GO" id="GO:0006508">
    <property type="term" value="P:proteolysis"/>
    <property type="evidence" value="ECO:0007669"/>
    <property type="project" value="UniProtKB-KW"/>
</dbReference>
<dbReference type="Pfam" id="PF00246">
    <property type="entry name" value="Peptidase_M14"/>
    <property type="match status" value="1"/>
</dbReference>
<comment type="cofactor">
    <cofactor evidence="1">
        <name>Zn(2+)</name>
        <dbReference type="ChEBI" id="CHEBI:29105"/>
    </cofactor>
</comment>
<organism evidence="9 10">
    <name type="scientific">Paenibacillus psychroresistens</name>
    <dbReference type="NCBI Taxonomy" id="1778678"/>
    <lineage>
        <taxon>Bacteria</taxon>
        <taxon>Bacillati</taxon>
        <taxon>Bacillota</taxon>
        <taxon>Bacilli</taxon>
        <taxon>Bacillales</taxon>
        <taxon>Paenibacillaceae</taxon>
        <taxon>Paenibacillus</taxon>
    </lineage>
</organism>
<evidence type="ECO:0000256" key="2">
    <source>
        <dbReference type="ARBA" id="ARBA00005988"/>
    </source>
</evidence>
<evidence type="ECO:0000256" key="7">
    <source>
        <dbReference type="PROSITE-ProRule" id="PRU01379"/>
    </source>
</evidence>
<keyword evidence="4" id="KW-0378">Hydrolase</keyword>
<dbReference type="AlphaFoldDB" id="A0A6B8RN60"/>
<dbReference type="GO" id="GO:0008270">
    <property type="term" value="F:zinc ion binding"/>
    <property type="evidence" value="ECO:0007669"/>
    <property type="project" value="InterPro"/>
</dbReference>
<evidence type="ECO:0000256" key="5">
    <source>
        <dbReference type="ARBA" id="ARBA00022833"/>
    </source>
</evidence>
<keyword evidence="3" id="KW-0645">Protease</keyword>
<protein>
    <submittedName>
        <fullName evidence="9">Peptidase M14</fullName>
    </submittedName>
</protein>
<dbReference type="CDD" id="cd06229">
    <property type="entry name" value="M14_Endopeptidase_I"/>
    <property type="match status" value="1"/>
</dbReference>
<proteinExistence type="inferred from homology"/>
<dbReference type="GO" id="GO:0004181">
    <property type="term" value="F:metallocarboxypeptidase activity"/>
    <property type="evidence" value="ECO:0007669"/>
    <property type="project" value="InterPro"/>
</dbReference>
<dbReference type="PANTHER" id="PTHR11705">
    <property type="entry name" value="PROTEASE FAMILY M14 CARBOXYPEPTIDASE A,B"/>
    <property type="match status" value="1"/>
</dbReference>
<feature type="active site" description="Proton donor/acceptor" evidence="7">
    <location>
        <position position="263"/>
    </location>
</feature>